<comment type="caution">
    <text evidence="1">The sequence shown here is derived from an EMBL/GenBank/DDBJ whole genome shotgun (WGS) entry which is preliminary data.</text>
</comment>
<keyword evidence="2" id="KW-1185">Reference proteome</keyword>
<dbReference type="Proteomes" id="UP001469553">
    <property type="component" value="Unassembled WGS sequence"/>
</dbReference>
<dbReference type="EMBL" id="JAHRIP010067891">
    <property type="protein sequence ID" value="MEQ2307905.1"/>
    <property type="molecule type" value="Genomic_DNA"/>
</dbReference>
<proteinExistence type="predicted"/>
<protein>
    <recommendedName>
        <fullName evidence="3">Secreted protein</fullName>
    </recommendedName>
</protein>
<evidence type="ECO:0000313" key="1">
    <source>
        <dbReference type="EMBL" id="MEQ2307905.1"/>
    </source>
</evidence>
<sequence length="73" mass="7485">MNLVLSGSAVGAAGLGLCWRKAIDHGHVFVQCGAVDNILGVCFQAVHGVHLLPHSRSVLSVGPQESGQSQLPG</sequence>
<accession>A0ABV0ZPM9</accession>
<reference evidence="1 2" key="1">
    <citation type="submission" date="2021-06" db="EMBL/GenBank/DDBJ databases">
        <authorList>
            <person name="Palmer J.M."/>
        </authorList>
    </citation>
    <scope>NUCLEOTIDE SEQUENCE [LARGE SCALE GENOMIC DNA]</scope>
    <source>
        <strain evidence="1 2">AS_MEX2019</strain>
        <tissue evidence="1">Muscle</tissue>
    </source>
</reference>
<gene>
    <name evidence="1" type="ORF">AMECASPLE_022819</name>
</gene>
<organism evidence="1 2">
    <name type="scientific">Ameca splendens</name>
    <dbReference type="NCBI Taxonomy" id="208324"/>
    <lineage>
        <taxon>Eukaryota</taxon>
        <taxon>Metazoa</taxon>
        <taxon>Chordata</taxon>
        <taxon>Craniata</taxon>
        <taxon>Vertebrata</taxon>
        <taxon>Euteleostomi</taxon>
        <taxon>Actinopterygii</taxon>
        <taxon>Neopterygii</taxon>
        <taxon>Teleostei</taxon>
        <taxon>Neoteleostei</taxon>
        <taxon>Acanthomorphata</taxon>
        <taxon>Ovalentaria</taxon>
        <taxon>Atherinomorphae</taxon>
        <taxon>Cyprinodontiformes</taxon>
        <taxon>Goodeidae</taxon>
        <taxon>Ameca</taxon>
    </lineage>
</organism>
<evidence type="ECO:0000313" key="2">
    <source>
        <dbReference type="Proteomes" id="UP001469553"/>
    </source>
</evidence>
<evidence type="ECO:0008006" key="3">
    <source>
        <dbReference type="Google" id="ProtNLM"/>
    </source>
</evidence>
<name>A0ABV0ZPM9_9TELE</name>